<protein>
    <submittedName>
        <fullName evidence="3">TolA-binding protein</fullName>
    </submittedName>
</protein>
<accession>A0A286EK15</accession>
<evidence type="ECO:0000256" key="2">
    <source>
        <dbReference type="SAM" id="SignalP"/>
    </source>
</evidence>
<name>A0A286EK15_9NEIS</name>
<keyword evidence="4" id="KW-1185">Reference proteome</keyword>
<sequence length="263" mass="29096">MFKKIIILFGLVALNACATSSPNNATPNSEMAVQAASEVLAAPEIQAASDIAQQPESESLPYPTLDKQNQIDQLIIKINQLEEKMAQLNTRIRQLERHAQTPPPKVARPTPPSATKRKLLPEKTLTIKAQNHAPEQEDNPPPTVNPLQAAQNAYAQKQYHTVIEQLRGADSGGDGSPNAQQQMFLLLQSHLKLNHCQSVIQMGRHFASRFSGSPNAPQALFAVGQCQWQIQQRDIAKDTWRDIIRRYPQSPVAQAAAHAMKQK</sequence>
<keyword evidence="2" id="KW-0732">Signal</keyword>
<dbReference type="OrthoDB" id="8606932at2"/>
<evidence type="ECO:0000313" key="3">
    <source>
        <dbReference type="EMBL" id="SOD71159.1"/>
    </source>
</evidence>
<gene>
    <name evidence="3" type="ORF">SAMN02746062_02123</name>
</gene>
<feature type="signal peptide" evidence="2">
    <location>
        <begin position="1"/>
        <end position="25"/>
    </location>
</feature>
<dbReference type="Gene3D" id="1.25.40.10">
    <property type="entry name" value="Tetratricopeptide repeat domain"/>
    <property type="match status" value="1"/>
</dbReference>
<dbReference type="Proteomes" id="UP000219669">
    <property type="component" value="Unassembled WGS sequence"/>
</dbReference>
<evidence type="ECO:0000256" key="1">
    <source>
        <dbReference type="SAM" id="MobiDB-lite"/>
    </source>
</evidence>
<reference evidence="3 4" key="1">
    <citation type="submission" date="2017-09" db="EMBL/GenBank/DDBJ databases">
        <authorList>
            <person name="Ehlers B."/>
            <person name="Leendertz F.H."/>
        </authorList>
    </citation>
    <scope>NUCLEOTIDE SEQUENCE [LARGE SCALE GENOMIC DNA]</scope>
    <source>
        <strain evidence="3 4">DSM 16848</strain>
    </source>
</reference>
<feature type="compositionally biased region" description="Pro residues" evidence="1">
    <location>
        <begin position="101"/>
        <end position="112"/>
    </location>
</feature>
<dbReference type="EMBL" id="OCNF01000027">
    <property type="protein sequence ID" value="SOD71159.1"/>
    <property type="molecule type" value="Genomic_DNA"/>
</dbReference>
<evidence type="ECO:0000313" key="4">
    <source>
        <dbReference type="Proteomes" id="UP000219669"/>
    </source>
</evidence>
<dbReference type="RefSeq" id="WP_097115074.1">
    <property type="nucleotide sequence ID" value="NZ_CP083931.1"/>
</dbReference>
<dbReference type="InterPro" id="IPR011990">
    <property type="entry name" value="TPR-like_helical_dom_sf"/>
</dbReference>
<organism evidence="3 4">
    <name type="scientific">Alysiella filiformis DSM 16848</name>
    <dbReference type="NCBI Taxonomy" id="1120981"/>
    <lineage>
        <taxon>Bacteria</taxon>
        <taxon>Pseudomonadati</taxon>
        <taxon>Pseudomonadota</taxon>
        <taxon>Betaproteobacteria</taxon>
        <taxon>Neisseriales</taxon>
        <taxon>Neisseriaceae</taxon>
        <taxon>Alysiella</taxon>
    </lineage>
</organism>
<feature type="chain" id="PRO_5012470828" evidence="2">
    <location>
        <begin position="26"/>
        <end position="263"/>
    </location>
</feature>
<feature type="region of interest" description="Disordered" evidence="1">
    <location>
        <begin position="96"/>
        <end position="122"/>
    </location>
</feature>
<proteinExistence type="predicted"/>
<dbReference type="AlphaFoldDB" id="A0A286EK15"/>